<name>A0A1E3QU79_9ASCO</name>
<accession>A0A1E3QU79</accession>
<proteinExistence type="predicted"/>
<dbReference type="PANTHER" id="PTHR12975:SF6">
    <property type="entry name" value="TRAFFICKING PROTEIN PARTICLE COMPLEX SUBUNIT 8"/>
    <property type="match status" value="1"/>
</dbReference>
<sequence>MLPETNLNGPPALVCRNSIIQAYSPLVSLISSHTADELAETLGFDSFLQLLRPFGCGLEGLFKTKTPQLVTKTFSEFSVRFLGSIMELLSVQVADSDYQLGQTRQHVPYPQLYKQNSLELLMAEYIKQANIEIKAEDNPILLDDSLPKAAGGAVDIRNSIYLKYFTKLVSSPTIVSFETFNHPVAQLFVVSVNDQMEKLAVLVHTFKHFQLPKYINPEDILLHVCIVSELDGASEKQFQQAIKAELGLASSVLILRGTGERTTVRHAVTSIEEDLQDIHLPSHRANSTIYATDAAAIREFVANMLQFQLLPFMERRILSWDDQVVSPRKSITGKFFSVSKRMFGSGPNPKLFIQQALHEYNAMEGFYHHLAPEQIIRKAADWLFMMRDYKTAYANYELLKKDFLTSKAWAYSASAQEFAIVAMLMGTSYTIPPTSLSPRTVTRALIDTSAPITNLTKVCTEIVAPYLDNLSYSYLSRANLRTFNARAIVVIGELLLGTNPWYVSSLTNVWLTKLIDQNIGHIGQCLVHERISYAHSISVHTAAKVLVSVEPDEPEEEDTFVNSAKLPERNYATMGLTRDRKAALWALIASREWDPVAKPTQVALCLQSTQAVYDPARLTWIGRENELLGKLQKGLSY</sequence>
<reference evidence="2" key="1">
    <citation type="submission" date="2016-05" db="EMBL/GenBank/DDBJ databases">
        <title>Comparative genomics of biotechnologically important yeasts.</title>
        <authorList>
            <consortium name="DOE Joint Genome Institute"/>
            <person name="Riley R."/>
            <person name="Haridas S."/>
            <person name="Wolfe K.H."/>
            <person name="Lopes M.R."/>
            <person name="Hittinger C.T."/>
            <person name="Goker M."/>
            <person name="Salamov A."/>
            <person name="Wisecaver J."/>
            <person name="Long T.M."/>
            <person name="Aerts A.L."/>
            <person name="Barry K."/>
            <person name="Choi C."/>
            <person name="Clum A."/>
            <person name="Coughlan A.Y."/>
            <person name="Deshpande S."/>
            <person name="Douglass A.P."/>
            <person name="Hanson S.J."/>
            <person name="Klenk H.-P."/>
            <person name="Labutti K."/>
            <person name="Lapidus A."/>
            <person name="Lindquist E."/>
            <person name="Lipzen A."/>
            <person name="Meier-Kolthoff J.P."/>
            <person name="Ohm R.A."/>
            <person name="Otillar R.P."/>
            <person name="Pangilinan J."/>
            <person name="Peng Y."/>
            <person name="Rokas A."/>
            <person name="Rosa C.A."/>
            <person name="Scheuner C."/>
            <person name="Sibirny A.A."/>
            <person name="Slot J.C."/>
            <person name="Stielow J.B."/>
            <person name="Sun H."/>
            <person name="Kurtzman C.P."/>
            <person name="Blackwell M."/>
            <person name="Grigoriev I.V."/>
            <person name="Jeffries T.W."/>
        </authorList>
    </citation>
    <scope>NUCLEOTIDE SEQUENCE [LARGE SCALE GENOMIC DNA]</scope>
    <source>
        <strain evidence="2">NRRL Y-12698</strain>
    </source>
</reference>
<evidence type="ECO:0000313" key="1">
    <source>
        <dbReference type="EMBL" id="ODQ80497.1"/>
    </source>
</evidence>
<dbReference type="Pfam" id="PF12739">
    <property type="entry name" value="TRAPPC-Trs85"/>
    <property type="match status" value="1"/>
</dbReference>
<dbReference type="GO" id="GO:1990072">
    <property type="term" value="C:TRAPPIII protein complex"/>
    <property type="evidence" value="ECO:0007669"/>
    <property type="project" value="TreeGrafter"/>
</dbReference>
<dbReference type="OrthoDB" id="203724at2759"/>
<gene>
    <name evidence="1" type="ORF">BABINDRAFT_175189</name>
</gene>
<keyword evidence="2" id="KW-1185">Reference proteome</keyword>
<dbReference type="Proteomes" id="UP000094336">
    <property type="component" value="Unassembled WGS sequence"/>
</dbReference>
<protein>
    <submittedName>
        <fullName evidence="1">Uncharacterized protein</fullName>
    </submittedName>
</protein>
<dbReference type="InterPro" id="IPR024420">
    <property type="entry name" value="TRAPP_III_complex_Trs85"/>
</dbReference>
<evidence type="ECO:0000313" key="2">
    <source>
        <dbReference type="Proteomes" id="UP000094336"/>
    </source>
</evidence>
<dbReference type="PANTHER" id="PTHR12975">
    <property type="entry name" value="TRANSPORT PROTEIN TRAPP"/>
    <property type="match status" value="1"/>
</dbReference>
<dbReference type="STRING" id="984486.A0A1E3QU79"/>
<dbReference type="EMBL" id="KV454429">
    <property type="protein sequence ID" value="ODQ80497.1"/>
    <property type="molecule type" value="Genomic_DNA"/>
</dbReference>
<organism evidence="1 2">
    <name type="scientific">Babjeviella inositovora NRRL Y-12698</name>
    <dbReference type="NCBI Taxonomy" id="984486"/>
    <lineage>
        <taxon>Eukaryota</taxon>
        <taxon>Fungi</taxon>
        <taxon>Dikarya</taxon>
        <taxon>Ascomycota</taxon>
        <taxon>Saccharomycotina</taxon>
        <taxon>Pichiomycetes</taxon>
        <taxon>Serinales incertae sedis</taxon>
        <taxon>Babjeviella</taxon>
    </lineage>
</organism>
<dbReference type="GeneID" id="30148836"/>
<dbReference type="RefSeq" id="XP_018985825.1">
    <property type="nucleotide sequence ID" value="XM_019130983.1"/>
</dbReference>
<dbReference type="AlphaFoldDB" id="A0A1E3QU79"/>